<dbReference type="GO" id="GO:0004497">
    <property type="term" value="F:monooxygenase activity"/>
    <property type="evidence" value="ECO:0007669"/>
    <property type="project" value="UniProtKB-KW"/>
</dbReference>
<comment type="subcellular location">
    <subcellularLocation>
        <location evidence="1">Membrane</location>
    </subcellularLocation>
</comment>
<evidence type="ECO:0000256" key="7">
    <source>
        <dbReference type="ARBA" id="ARBA00023002"/>
    </source>
</evidence>
<dbReference type="Gene3D" id="1.10.630.10">
    <property type="entry name" value="Cytochrome P450"/>
    <property type="match status" value="1"/>
</dbReference>
<name>A0A453HPL7_AEGTS</name>
<reference evidence="12" key="5">
    <citation type="journal article" date="2021" name="G3 (Bethesda)">
        <title>Aegilops tauschii genome assembly Aet v5.0 features greater sequence contiguity and improved annotation.</title>
        <authorList>
            <person name="Wang L."/>
            <person name="Zhu T."/>
            <person name="Rodriguez J.C."/>
            <person name="Deal K.R."/>
            <person name="Dubcovsky J."/>
            <person name="McGuire P.E."/>
            <person name="Lux T."/>
            <person name="Spannagl M."/>
            <person name="Mayer K.F.X."/>
            <person name="Baldrich P."/>
            <person name="Meyers B.C."/>
            <person name="Huo N."/>
            <person name="Gu Y.Q."/>
            <person name="Zhou H."/>
            <person name="Devos K.M."/>
            <person name="Bennetzen J.L."/>
            <person name="Unver T."/>
            <person name="Budak H."/>
            <person name="Gulick P.J."/>
            <person name="Galiba G."/>
            <person name="Kalapos B."/>
            <person name="Nelson D.R."/>
            <person name="Li P."/>
            <person name="You F.M."/>
            <person name="Luo M.C."/>
            <person name="Dvorak J."/>
        </authorList>
    </citation>
    <scope>NUCLEOTIDE SEQUENCE [LARGE SCALE GENOMIC DNA]</scope>
    <source>
        <strain evidence="12">cv. AL8/78</strain>
    </source>
</reference>
<dbReference type="PANTHER" id="PTHR24282:SF99">
    <property type="entry name" value="CYTOCHROME P450 714A1"/>
    <property type="match status" value="1"/>
</dbReference>
<protein>
    <recommendedName>
        <fullName evidence="14">Secologanin synthase</fullName>
    </recommendedName>
</protein>
<evidence type="ECO:0008006" key="14">
    <source>
        <dbReference type="Google" id="ProtNLM"/>
    </source>
</evidence>
<dbReference type="InterPro" id="IPR050665">
    <property type="entry name" value="Cytochrome_P450_Monooxygen"/>
</dbReference>
<dbReference type="GO" id="GO:0005506">
    <property type="term" value="F:iron ion binding"/>
    <property type="evidence" value="ECO:0007669"/>
    <property type="project" value="InterPro"/>
</dbReference>
<proteinExistence type="inferred from homology"/>
<reference evidence="12" key="3">
    <citation type="journal article" date="2017" name="Nature">
        <title>Genome sequence of the progenitor of the wheat D genome Aegilops tauschii.</title>
        <authorList>
            <person name="Luo M.C."/>
            <person name="Gu Y.Q."/>
            <person name="Puiu D."/>
            <person name="Wang H."/>
            <person name="Twardziok S.O."/>
            <person name="Deal K.R."/>
            <person name="Huo N."/>
            <person name="Zhu T."/>
            <person name="Wang L."/>
            <person name="Wang Y."/>
            <person name="McGuire P.E."/>
            <person name="Liu S."/>
            <person name="Long H."/>
            <person name="Ramasamy R.K."/>
            <person name="Rodriguez J.C."/>
            <person name="Van S.L."/>
            <person name="Yuan L."/>
            <person name="Wang Z."/>
            <person name="Xia Z."/>
            <person name="Xiao L."/>
            <person name="Anderson O.D."/>
            <person name="Ouyang S."/>
            <person name="Liang Y."/>
            <person name="Zimin A.V."/>
            <person name="Pertea G."/>
            <person name="Qi P."/>
            <person name="Bennetzen J.L."/>
            <person name="Dai X."/>
            <person name="Dawson M.W."/>
            <person name="Muller H.G."/>
            <person name="Kugler K."/>
            <person name="Rivarola-Duarte L."/>
            <person name="Spannagl M."/>
            <person name="Mayer K.F.X."/>
            <person name="Lu F.H."/>
            <person name="Bevan M.W."/>
            <person name="Leroy P."/>
            <person name="Li P."/>
            <person name="You F.M."/>
            <person name="Sun Q."/>
            <person name="Liu Z."/>
            <person name="Lyons E."/>
            <person name="Wicker T."/>
            <person name="Salzberg S.L."/>
            <person name="Devos K.M."/>
            <person name="Dvorak J."/>
        </authorList>
    </citation>
    <scope>NUCLEOTIDE SEQUENCE [LARGE SCALE GENOMIC DNA]</scope>
    <source>
        <strain evidence="12">cv. AL8/78</strain>
    </source>
</reference>
<organism evidence="12 13">
    <name type="scientific">Aegilops tauschii subsp. strangulata</name>
    <name type="common">Goatgrass</name>
    <dbReference type="NCBI Taxonomy" id="200361"/>
    <lineage>
        <taxon>Eukaryota</taxon>
        <taxon>Viridiplantae</taxon>
        <taxon>Streptophyta</taxon>
        <taxon>Embryophyta</taxon>
        <taxon>Tracheophyta</taxon>
        <taxon>Spermatophyta</taxon>
        <taxon>Magnoliopsida</taxon>
        <taxon>Liliopsida</taxon>
        <taxon>Poales</taxon>
        <taxon>Poaceae</taxon>
        <taxon>BOP clade</taxon>
        <taxon>Pooideae</taxon>
        <taxon>Triticodae</taxon>
        <taxon>Triticeae</taxon>
        <taxon>Triticinae</taxon>
        <taxon>Aegilops</taxon>
    </lineage>
</organism>
<dbReference type="GO" id="GO:0016020">
    <property type="term" value="C:membrane"/>
    <property type="evidence" value="ECO:0007669"/>
    <property type="project" value="UniProtKB-SubCell"/>
</dbReference>
<evidence type="ECO:0000256" key="5">
    <source>
        <dbReference type="ARBA" id="ARBA00022723"/>
    </source>
</evidence>
<keyword evidence="5" id="KW-0479">Metal-binding</keyword>
<sequence length="211" mass="24344">MNKVATYRIYLTRSLPSLSYSVCLMEKLHLLALLLPILLGLPLLYIWDILWMRPERLRKKLRKQGVRGPRPTLFYGNTQEMKRIRQEAVSAQKQDTSNYISTLFPHFLIWRETYGSVFHYSTGAVEILFVSDPGMVKDMSHCTSSELGKPIYIQKSRKPLFGEGILVSNGDIWAYQRKVIAPEFFMEKIKGHDRTNRGGFCPTARSMGEHA</sequence>
<evidence type="ECO:0000256" key="6">
    <source>
        <dbReference type="ARBA" id="ARBA00022989"/>
    </source>
</evidence>
<evidence type="ECO:0000313" key="13">
    <source>
        <dbReference type="Proteomes" id="UP000015105"/>
    </source>
</evidence>
<evidence type="ECO:0000256" key="3">
    <source>
        <dbReference type="ARBA" id="ARBA00022617"/>
    </source>
</evidence>
<keyword evidence="6 11" id="KW-1133">Transmembrane helix</keyword>
<dbReference type="Gramene" id="AET4Gv20259000.10">
    <property type="protein sequence ID" value="AET4Gv20259000.10"/>
    <property type="gene ID" value="AET4Gv20259000"/>
</dbReference>
<keyword evidence="4 11" id="KW-0812">Transmembrane</keyword>
<evidence type="ECO:0000256" key="4">
    <source>
        <dbReference type="ARBA" id="ARBA00022692"/>
    </source>
</evidence>
<evidence type="ECO:0000256" key="8">
    <source>
        <dbReference type="ARBA" id="ARBA00023004"/>
    </source>
</evidence>
<keyword evidence="13" id="KW-1185">Reference proteome</keyword>
<dbReference type="EnsemblPlants" id="AET4Gv20259000.10">
    <property type="protein sequence ID" value="AET4Gv20259000.10"/>
    <property type="gene ID" value="AET4Gv20259000"/>
</dbReference>
<comment type="similarity">
    <text evidence="2">Belongs to the cytochrome P450 family.</text>
</comment>
<keyword evidence="10 11" id="KW-0472">Membrane</keyword>
<dbReference type="GO" id="GO:0016705">
    <property type="term" value="F:oxidoreductase activity, acting on paired donors, with incorporation or reduction of molecular oxygen"/>
    <property type="evidence" value="ECO:0007669"/>
    <property type="project" value="InterPro"/>
</dbReference>
<reference evidence="13" key="1">
    <citation type="journal article" date="2014" name="Science">
        <title>Ancient hybridizations among the ancestral genomes of bread wheat.</title>
        <authorList>
            <consortium name="International Wheat Genome Sequencing Consortium,"/>
            <person name="Marcussen T."/>
            <person name="Sandve S.R."/>
            <person name="Heier L."/>
            <person name="Spannagl M."/>
            <person name="Pfeifer M."/>
            <person name="Jakobsen K.S."/>
            <person name="Wulff B.B."/>
            <person name="Steuernagel B."/>
            <person name="Mayer K.F."/>
            <person name="Olsen O.A."/>
        </authorList>
    </citation>
    <scope>NUCLEOTIDE SEQUENCE [LARGE SCALE GENOMIC DNA]</scope>
    <source>
        <strain evidence="13">cv. AL8/78</strain>
    </source>
</reference>
<keyword evidence="3" id="KW-0349">Heme</keyword>
<dbReference type="AlphaFoldDB" id="A0A453HPL7"/>
<evidence type="ECO:0000256" key="9">
    <source>
        <dbReference type="ARBA" id="ARBA00023033"/>
    </source>
</evidence>
<keyword evidence="8" id="KW-0408">Iron</keyword>
<dbReference type="GO" id="GO:0020037">
    <property type="term" value="F:heme binding"/>
    <property type="evidence" value="ECO:0007669"/>
    <property type="project" value="InterPro"/>
</dbReference>
<evidence type="ECO:0000256" key="1">
    <source>
        <dbReference type="ARBA" id="ARBA00004370"/>
    </source>
</evidence>
<dbReference type="Proteomes" id="UP000015105">
    <property type="component" value="Chromosome 4D"/>
</dbReference>
<evidence type="ECO:0000313" key="12">
    <source>
        <dbReference type="EnsemblPlants" id="AET4Gv20259000.10"/>
    </source>
</evidence>
<dbReference type="InterPro" id="IPR036396">
    <property type="entry name" value="Cyt_P450_sf"/>
</dbReference>
<dbReference type="PANTHER" id="PTHR24282">
    <property type="entry name" value="CYTOCHROME P450 FAMILY MEMBER"/>
    <property type="match status" value="1"/>
</dbReference>
<dbReference type="GO" id="GO:0006629">
    <property type="term" value="P:lipid metabolic process"/>
    <property type="evidence" value="ECO:0007669"/>
    <property type="project" value="UniProtKB-ARBA"/>
</dbReference>
<evidence type="ECO:0000256" key="11">
    <source>
        <dbReference type="SAM" id="Phobius"/>
    </source>
</evidence>
<keyword evidence="7" id="KW-0560">Oxidoreductase</keyword>
<dbReference type="SUPFAM" id="SSF48264">
    <property type="entry name" value="Cytochrome P450"/>
    <property type="match status" value="1"/>
</dbReference>
<keyword evidence="9" id="KW-0503">Monooxygenase</keyword>
<evidence type="ECO:0000256" key="10">
    <source>
        <dbReference type="ARBA" id="ARBA00023136"/>
    </source>
</evidence>
<evidence type="ECO:0000256" key="2">
    <source>
        <dbReference type="ARBA" id="ARBA00010617"/>
    </source>
</evidence>
<accession>A0A453HPL7</accession>
<feature type="transmembrane region" description="Helical" evidence="11">
    <location>
        <begin position="28"/>
        <end position="52"/>
    </location>
</feature>
<reference evidence="12" key="4">
    <citation type="submission" date="2019-03" db="UniProtKB">
        <authorList>
            <consortium name="EnsemblPlants"/>
        </authorList>
    </citation>
    <scope>IDENTIFICATION</scope>
</reference>
<reference evidence="13" key="2">
    <citation type="journal article" date="2017" name="Nat. Plants">
        <title>The Aegilops tauschii genome reveals multiple impacts of transposons.</title>
        <authorList>
            <person name="Zhao G."/>
            <person name="Zou C."/>
            <person name="Li K."/>
            <person name="Wang K."/>
            <person name="Li T."/>
            <person name="Gao L."/>
            <person name="Zhang X."/>
            <person name="Wang H."/>
            <person name="Yang Z."/>
            <person name="Liu X."/>
            <person name="Jiang W."/>
            <person name="Mao L."/>
            <person name="Kong X."/>
            <person name="Jiao Y."/>
            <person name="Jia J."/>
        </authorList>
    </citation>
    <scope>NUCLEOTIDE SEQUENCE [LARGE SCALE GENOMIC DNA]</scope>
    <source>
        <strain evidence="13">cv. AL8/78</strain>
    </source>
</reference>